<organism evidence="1 2">
    <name type="scientific">Metapseudomonas furukawaii</name>
    <name type="common">Pseudomonas furukawaii</name>
    <dbReference type="NCBI Taxonomy" id="1149133"/>
    <lineage>
        <taxon>Bacteria</taxon>
        <taxon>Pseudomonadati</taxon>
        <taxon>Pseudomonadota</taxon>
        <taxon>Gammaproteobacteria</taxon>
        <taxon>Pseudomonadales</taxon>
        <taxon>Pseudomonadaceae</taxon>
        <taxon>Metapseudomonas</taxon>
    </lineage>
</organism>
<dbReference type="PANTHER" id="PTHR43739">
    <property type="entry name" value="XYLOGLUCANASE (EUROFUNG)"/>
    <property type="match status" value="1"/>
</dbReference>
<evidence type="ECO:0008006" key="3">
    <source>
        <dbReference type="Google" id="ProtNLM"/>
    </source>
</evidence>
<gene>
    <name evidence="1" type="ORF">KF707C_51220</name>
</gene>
<dbReference type="InterPro" id="IPR052025">
    <property type="entry name" value="Xyloglucanase_GH74"/>
</dbReference>
<dbReference type="Gene3D" id="2.130.10.10">
    <property type="entry name" value="YVTN repeat-like/Quinoprotein amine dehydrogenase"/>
    <property type="match status" value="1"/>
</dbReference>
<dbReference type="Pfam" id="PF15899">
    <property type="entry name" value="BNR_6"/>
    <property type="match status" value="1"/>
</dbReference>
<dbReference type="GO" id="GO:0010411">
    <property type="term" value="P:xyloglucan metabolic process"/>
    <property type="evidence" value="ECO:0007669"/>
    <property type="project" value="TreeGrafter"/>
</dbReference>
<name>A0AAD1FHK1_METFU</name>
<dbReference type="RefSeq" id="WP_003452842.1">
    <property type="nucleotide sequence ID" value="NZ_AJMR01000180.1"/>
</dbReference>
<keyword evidence="2" id="KW-1185">Reference proteome</keyword>
<reference evidence="2" key="1">
    <citation type="submission" date="2015-05" db="EMBL/GenBank/DDBJ databases">
        <title>Draft genome sequencing of a biphenyl-degrading bacterium, Pseudomonas balearica KF707 (=NBRC110670).</title>
        <authorList>
            <person name="Kimura N."/>
            <person name="Hirose J."/>
            <person name="Watanabe T."/>
            <person name="Suenaga H."/>
            <person name="Fujihara H."/>
            <person name="Noguchi M."/>
            <person name="Hashimoto M."/>
            <person name="Shimodaira J."/>
            <person name="Tsuchikane K."/>
            <person name="Hosoyama A."/>
            <person name="Yamazoe A."/>
            <person name="Fujita N."/>
            <person name="Furukawa K."/>
        </authorList>
    </citation>
    <scope>NUCLEOTIDE SEQUENCE [LARGE SCALE GENOMIC DNA]</scope>
    <source>
        <strain evidence="2">DSM 10086 / NBRC 110670 / KF707</strain>
    </source>
</reference>
<protein>
    <recommendedName>
        <fullName evidence="3">Exo-alpha-sialidase</fullName>
    </recommendedName>
</protein>
<dbReference type="KEGG" id="pfuw:KF707C_51220"/>
<dbReference type="InterPro" id="IPR002860">
    <property type="entry name" value="BNR_rpt"/>
</dbReference>
<evidence type="ECO:0000313" key="2">
    <source>
        <dbReference type="Proteomes" id="UP000218554"/>
    </source>
</evidence>
<dbReference type="SUPFAM" id="SSF110296">
    <property type="entry name" value="Oligoxyloglucan reducing end-specific cellobiohydrolase"/>
    <property type="match status" value="1"/>
</dbReference>
<proteinExistence type="predicted"/>
<dbReference type="Proteomes" id="UP000218554">
    <property type="component" value="Chromosome"/>
</dbReference>
<dbReference type="InterPro" id="IPR015943">
    <property type="entry name" value="WD40/YVTN_repeat-like_dom_sf"/>
</dbReference>
<accession>A0AAD1FHK1</accession>
<dbReference type="AlphaFoldDB" id="A0AAD1FHK1"/>
<dbReference type="CDD" id="cd15482">
    <property type="entry name" value="Sialidase_non-viral"/>
    <property type="match status" value="1"/>
</dbReference>
<evidence type="ECO:0000313" key="1">
    <source>
        <dbReference type="EMBL" id="BAU76810.1"/>
    </source>
</evidence>
<dbReference type="PANTHER" id="PTHR43739:SF5">
    <property type="entry name" value="EXO-ALPHA-SIALIDASE"/>
    <property type="match status" value="1"/>
</dbReference>
<dbReference type="EMBL" id="AP014862">
    <property type="protein sequence ID" value="BAU76810.1"/>
    <property type="molecule type" value="Genomic_DNA"/>
</dbReference>
<sequence length="358" mass="39865">MSRCIHVATRKGLLRFEDEGAGWHLARQDFLGEPVSMVLEDVRDGALYAALHLGHFGPKLWRSRDRGQHWEELPAPAFPAADGDDAPSVEMIWCLEAGGFDQPGTLWAGTLPGGLFRSQDHGASWALVESLWQRPERAHWFGGGYDQPGIHSISVDPRDSRCLTLAVSCGGVWHSEDEGLSWSYRTRGMRAAYMPPERAEEPEIQDPHRLVACPANPQRLWVQHHNGIFTSEDRGLNWREITEAGPSTFGFAVAVHPTDPDCAWFVPAIKDECRVPADQRLRVTRTRDGGGSFEVLERGLPQTLCYDLVYRHGLDVDDDGQCLAMGSTTGHLWLSEDQGESWNLLAGHLPPIFAVRFG</sequence>
<reference evidence="1 2" key="2">
    <citation type="journal article" date="2017" name="Int. J. Syst. Evol. Microbiol.">
        <title>Pseudomonas furukawaii sp. nov., a polychlorinated biphenyl-degrading bacterium isolated from biphenyl-contaminated soil in Japan.</title>
        <authorList>
            <person name="Kimura N."/>
            <person name="Watanabe T."/>
            <person name="Suenaga H."/>
            <person name="Fujihara H."/>
            <person name="Futagami T."/>
            <person name="Goto M."/>
            <person name="Hanada S."/>
            <person name="Hirose J."/>
        </authorList>
    </citation>
    <scope>NUCLEOTIDE SEQUENCE [LARGE SCALE GENOMIC DNA]</scope>
    <source>
        <strain evidence="2">DSM 10086 / NBRC 110670 / KF707</strain>
    </source>
</reference>